<dbReference type="InterPro" id="IPR006153">
    <property type="entry name" value="Cation/H_exchanger_TM"/>
</dbReference>
<evidence type="ECO:0000313" key="13">
    <source>
        <dbReference type="EMBL" id="KAJ8598096.1"/>
    </source>
</evidence>
<reference evidence="13" key="1">
    <citation type="submission" date="2023-01" db="EMBL/GenBank/DDBJ databases">
        <title>Metagenome sequencing of chrysophaentin producing Chrysophaeum taylorii.</title>
        <authorList>
            <person name="Davison J."/>
            <person name="Bewley C."/>
        </authorList>
    </citation>
    <scope>NUCLEOTIDE SEQUENCE</scope>
    <source>
        <strain evidence="13">NIES-1699</strain>
    </source>
</reference>
<dbReference type="GO" id="GO:0005886">
    <property type="term" value="C:plasma membrane"/>
    <property type="evidence" value="ECO:0007669"/>
    <property type="project" value="UniProtKB-SubCell"/>
</dbReference>
<keyword evidence="3" id="KW-1003">Cell membrane</keyword>
<organism evidence="13 14">
    <name type="scientific">Chrysophaeum taylorii</name>
    <dbReference type="NCBI Taxonomy" id="2483200"/>
    <lineage>
        <taxon>Eukaryota</taxon>
        <taxon>Sar</taxon>
        <taxon>Stramenopiles</taxon>
        <taxon>Ochrophyta</taxon>
        <taxon>Pelagophyceae</taxon>
        <taxon>Pelagomonadales</taxon>
        <taxon>Pelagomonadaceae</taxon>
        <taxon>Chrysophaeum</taxon>
    </lineage>
</organism>
<keyword evidence="8 11" id="KW-0472">Membrane</keyword>
<feature type="region of interest" description="Disordered" evidence="10">
    <location>
        <begin position="1134"/>
        <end position="1155"/>
    </location>
</feature>
<feature type="compositionally biased region" description="Basic and acidic residues" evidence="10">
    <location>
        <begin position="1146"/>
        <end position="1155"/>
    </location>
</feature>
<dbReference type="SUPFAM" id="SSF51206">
    <property type="entry name" value="cAMP-binding domain-like"/>
    <property type="match status" value="1"/>
</dbReference>
<feature type="transmembrane region" description="Helical" evidence="11">
    <location>
        <begin position="423"/>
        <end position="442"/>
    </location>
</feature>
<evidence type="ECO:0000256" key="2">
    <source>
        <dbReference type="ARBA" id="ARBA00022448"/>
    </source>
</evidence>
<keyword evidence="14" id="KW-1185">Reference proteome</keyword>
<evidence type="ECO:0000256" key="4">
    <source>
        <dbReference type="ARBA" id="ARBA00022692"/>
    </source>
</evidence>
<feature type="compositionally biased region" description="Basic residues" evidence="10">
    <location>
        <begin position="1169"/>
        <end position="1180"/>
    </location>
</feature>
<dbReference type="GO" id="GO:0015385">
    <property type="term" value="F:sodium:proton antiporter activity"/>
    <property type="evidence" value="ECO:0007669"/>
    <property type="project" value="InterPro"/>
</dbReference>
<feature type="transmembrane region" description="Helical" evidence="11">
    <location>
        <begin position="99"/>
        <end position="125"/>
    </location>
</feature>
<feature type="compositionally biased region" description="Acidic residues" evidence="10">
    <location>
        <begin position="1134"/>
        <end position="1145"/>
    </location>
</feature>
<name>A0AAD7XGX8_9STRA</name>
<feature type="region of interest" description="Disordered" evidence="10">
    <location>
        <begin position="694"/>
        <end position="742"/>
    </location>
</feature>
<sequence length="1403" mass="155681">MEKFGLLTFVMILALGVFSRQYVARVTHVPYTVVMMMCGAVVGLVIEREMNGREIESPTIRAWYRMSPEVLLYTFIPILVFESAFMIDTHIFSRIATQILTLAGPGVLVASILTAVFVRFAFVAYNWSWPTCLMFGAIMSATDPVAVVALLKELGVSERLGTLIEGESLLNDGTAIVIFDVFFEALEEAPCEPEFPKPAHIVVLLLRLAALGPVVGAIVGLCCTRLLGFVLNDPFNEITITLLACYASFGVAEGVVGSSGVLSVVCAGMYMSRHARGRISADVEQSMRSFWAVLAHVANTAVFFLSGLIMAVRVFGFRGKSFGDDCVRCGHDHHHHGDEAEDETRCRSFRALDFGYLIILYVALHVIRGIVVLVSSPVLWRGAYGMSVPQASVVVYGGLRGAIGLALALVINETDGIEDNLKLRVLFQVSGIVVLMLCVNATTMRPFLHSLQLDRSSDAEEEIFAHVSVDVEKKISREISRLRREQFFGDADWAMVWRYVPILSADAYWLRLRDGRLQLSDAELADARRAVVTSSSAMASRSRSREYPVPWRLRDRWLEYHRCHGGRVPKFLHLAPGENVRARLRRDASSSPEEVVVSSAAAPTFDEILEAVMLVDVVCHDAEERHDEQPQLERGLTLQHSMAAAVEAASSGGDDDESVRSLENLPSKATTTTTRKRHTLMPANLLRRVLRPKQRTLFPVETTAGTPAVEQPPSSDSAAARGESEDDDNNNTELSTSLGRPRAVRSEARARCMWQAKANYNAAFARGRLSPAGLRALRENVDFQLDDSGRKLDEWERLVASDISRLETLDKLRGLKPYLVLVPPLAKLLDAYVFRQTAFVFELAYNFIKAHGDIDTDELVDDGRDKTEIVAEISRQRRLAKTTVNEYVAIFPDAANAVKTQVAARYVLVLFQRLVAELHEHGAINETELEAASDEINASRIKLDLHPPRELMPSLETTLFRDLKVPFLMDAGAREDLVDLVRDDSRCHSEIALAGKVLARRGRRKLERLREFSTVRYGWFVVVRGSVVARRDDDDDDDDDDVPPTLHAAGAVCCLEEQLLGIPMTATYSTLSLCHLVYVDAEAILAVARDHVALRRRLWFSVATRVLRESPATNPISAARLAQIRDTAYFIEVPDPDDLEDDENENENRRKLRADEHLSRRGTFVRLSRSFRRPSAKQRRRSPEATTDDEIAAIHVEEEEEEADARSSPPDTDNNNSNHHHRAATDSPFCLEATSPPQDDRFGIMTSRSNPSLATLDAPPADDDAEAKTTAATRRGTGKYWAKVRNAVSTAAEMRRASMRRRELNAEYAAVVEAAKPHNVPPGSLLLLLKGCAFIYPRDATQDQNQPLHAAHAIAIITIDDKLQSRQLKLSAGAKAFIIREALLAPLTTNERPQAAPIPVASL</sequence>
<dbReference type="Gene3D" id="2.60.120.10">
    <property type="entry name" value="Jelly Rolls"/>
    <property type="match status" value="1"/>
</dbReference>
<feature type="region of interest" description="Disordered" evidence="10">
    <location>
        <begin position="1169"/>
        <end position="1273"/>
    </location>
</feature>
<keyword evidence="2" id="KW-0813">Transport</keyword>
<feature type="transmembrane region" description="Helical" evidence="11">
    <location>
        <begin position="29"/>
        <end position="46"/>
    </location>
</feature>
<keyword evidence="4 11" id="KW-0812">Transmembrane</keyword>
<gene>
    <name evidence="13" type="ORF">CTAYLR_005573</name>
</gene>
<feature type="transmembrane region" description="Helical" evidence="11">
    <location>
        <begin position="243"/>
        <end position="270"/>
    </location>
</feature>
<evidence type="ECO:0000256" key="6">
    <source>
        <dbReference type="ARBA" id="ARBA00023053"/>
    </source>
</evidence>
<keyword evidence="9" id="KW-0739">Sodium transport</keyword>
<dbReference type="GO" id="GO:0015386">
    <property type="term" value="F:potassium:proton antiporter activity"/>
    <property type="evidence" value="ECO:0007669"/>
    <property type="project" value="TreeGrafter"/>
</dbReference>
<dbReference type="Pfam" id="PF00999">
    <property type="entry name" value="Na_H_Exchanger"/>
    <property type="match status" value="1"/>
</dbReference>
<evidence type="ECO:0000256" key="1">
    <source>
        <dbReference type="ARBA" id="ARBA00004651"/>
    </source>
</evidence>
<feature type="transmembrane region" description="Helical" evidence="11">
    <location>
        <begin position="204"/>
        <end position="231"/>
    </location>
</feature>
<dbReference type="PANTHER" id="PTHR10110">
    <property type="entry name" value="SODIUM/HYDROGEN EXCHANGER"/>
    <property type="match status" value="1"/>
</dbReference>
<dbReference type="Gene3D" id="6.10.140.1330">
    <property type="match status" value="1"/>
</dbReference>
<evidence type="ECO:0000256" key="7">
    <source>
        <dbReference type="ARBA" id="ARBA00023065"/>
    </source>
</evidence>
<evidence type="ECO:0000313" key="14">
    <source>
        <dbReference type="Proteomes" id="UP001230188"/>
    </source>
</evidence>
<feature type="region of interest" description="Disordered" evidence="10">
    <location>
        <begin position="643"/>
        <end position="679"/>
    </location>
</feature>
<evidence type="ECO:0000256" key="9">
    <source>
        <dbReference type="ARBA" id="ARBA00023201"/>
    </source>
</evidence>
<evidence type="ECO:0000256" key="3">
    <source>
        <dbReference type="ARBA" id="ARBA00022475"/>
    </source>
</evidence>
<feature type="transmembrane region" description="Helical" evidence="11">
    <location>
        <begin position="70"/>
        <end position="87"/>
    </location>
</feature>
<evidence type="ECO:0000256" key="8">
    <source>
        <dbReference type="ARBA" id="ARBA00023136"/>
    </source>
</evidence>
<evidence type="ECO:0000256" key="11">
    <source>
        <dbReference type="SAM" id="Phobius"/>
    </source>
</evidence>
<evidence type="ECO:0000256" key="5">
    <source>
        <dbReference type="ARBA" id="ARBA00022989"/>
    </source>
</evidence>
<feature type="transmembrane region" description="Helical" evidence="11">
    <location>
        <begin position="290"/>
        <end position="312"/>
    </location>
</feature>
<dbReference type="GO" id="GO:0051453">
    <property type="term" value="P:regulation of intracellular pH"/>
    <property type="evidence" value="ECO:0007669"/>
    <property type="project" value="TreeGrafter"/>
</dbReference>
<evidence type="ECO:0000259" key="12">
    <source>
        <dbReference type="Pfam" id="PF00999"/>
    </source>
</evidence>
<dbReference type="InterPro" id="IPR014710">
    <property type="entry name" value="RmlC-like_jellyroll"/>
</dbReference>
<dbReference type="InterPro" id="IPR018422">
    <property type="entry name" value="Cation/H_exchanger_CPA1"/>
</dbReference>
<feature type="transmembrane region" description="Helical" evidence="11">
    <location>
        <begin position="354"/>
        <end position="373"/>
    </location>
</feature>
<proteinExistence type="predicted"/>
<dbReference type="Proteomes" id="UP001230188">
    <property type="component" value="Unassembled WGS sequence"/>
</dbReference>
<dbReference type="GO" id="GO:0098719">
    <property type="term" value="P:sodium ion import across plasma membrane"/>
    <property type="evidence" value="ECO:0007669"/>
    <property type="project" value="TreeGrafter"/>
</dbReference>
<protein>
    <recommendedName>
        <fullName evidence="12">Cation/H+ exchanger transmembrane domain-containing protein</fullName>
    </recommendedName>
</protein>
<dbReference type="EMBL" id="JAQMWT010000695">
    <property type="protein sequence ID" value="KAJ8598096.1"/>
    <property type="molecule type" value="Genomic_DNA"/>
</dbReference>
<feature type="transmembrane region" description="Helical" evidence="11">
    <location>
        <begin position="393"/>
        <end position="411"/>
    </location>
</feature>
<evidence type="ECO:0000256" key="10">
    <source>
        <dbReference type="SAM" id="MobiDB-lite"/>
    </source>
</evidence>
<feature type="domain" description="Cation/H+ exchanger transmembrane" evidence="12">
    <location>
        <begin position="18"/>
        <end position="448"/>
    </location>
</feature>
<accession>A0AAD7XGX8</accession>
<feature type="transmembrane region" description="Helical" evidence="11">
    <location>
        <begin position="132"/>
        <end position="151"/>
    </location>
</feature>
<feature type="compositionally biased region" description="Acidic residues" evidence="10">
    <location>
        <begin position="1186"/>
        <end position="1203"/>
    </location>
</feature>
<dbReference type="InterPro" id="IPR018490">
    <property type="entry name" value="cNMP-bd_dom_sf"/>
</dbReference>
<keyword evidence="7" id="KW-0406">Ion transport</keyword>
<comment type="caution">
    <text evidence="13">The sequence shown here is derived from an EMBL/GenBank/DDBJ whole genome shotgun (WGS) entry which is preliminary data.</text>
</comment>
<keyword evidence="6" id="KW-0915">Sodium</keyword>
<keyword evidence="5 11" id="KW-1133">Transmembrane helix</keyword>
<comment type="subcellular location">
    <subcellularLocation>
        <location evidence="1">Cell membrane</location>
        <topology evidence="1">Multi-pass membrane protein</topology>
    </subcellularLocation>
</comment>
<dbReference type="PANTHER" id="PTHR10110:SF86">
    <property type="entry name" value="SODIUM_HYDROGEN EXCHANGER 7"/>
    <property type="match status" value="1"/>
</dbReference>